<dbReference type="PANTHER" id="PTHR24320:SF283">
    <property type="entry name" value="RETINOL DEHYDROGENASE 11"/>
    <property type="match status" value="1"/>
</dbReference>
<organism evidence="3 4">
    <name type="scientific">Mycena albidolilacea</name>
    <dbReference type="NCBI Taxonomy" id="1033008"/>
    <lineage>
        <taxon>Eukaryota</taxon>
        <taxon>Fungi</taxon>
        <taxon>Dikarya</taxon>
        <taxon>Basidiomycota</taxon>
        <taxon>Agaricomycotina</taxon>
        <taxon>Agaricomycetes</taxon>
        <taxon>Agaricomycetidae</taxon>
        <taxon>Agaricales</taxon>
        <taxon>Marasmiineae</taxon>
        <taxon>Mycenaceae</taxon>
        <taxon>Mycena</taxon>
    </lineage>
</organism>
<evidence type="ECO:0000256" key="1">
    <source>
        <dbReference type="ARBA" id="ARBA00006484"/>
    </source>
</evidence>
<comment type="caution">
    <text evidence="3">The sequence shown here is derived from an EMBL/GenBank/DDBJ whole genome shotgun (WGS) entry which is preliminary data.</text>
</comment>
<reference evidence="3" key="1">
    <citation type="submission" date="2023-03" db="EMBL/GenBank/DDBJ databases">
        <title>Massive genome expansion in bonnet fungi (Mycena s.s.) driven by repeated elements and novel gene families across ecological guilds.</title>
        <authorList>
            <consortium name="Lawrence Berkeley National Laboratory"/>
            <person name="Harder C.B."/>
            <person name="Miyauchi S."/>
            <person name="Viragh M."/>
            <person name="Kuo A."/>
            <person name="Thoen E."/>
            <person name="Andreopoulos B."/>
            <person name="Lu D."/>
            <person name="Skrede I."/>
            <person name="Drula E."/>
            <person name="Henrissat B."/>
            <person name="Morin E."/>
            <person name="Kohler A."/>
            <person name="Barry K."/>
            <person name="LaButti K."/>
            <person name="Morin E."/>
            <person name="Salamov A."/>
            <person name="Lipzen A."/>
            <person name="Mereny Z."/>
            <person name="Hegedus B."/>
            <person name="Baldrian P."/>
            <person name="Stursova M."/>
            <person name="Weitz H."/>
            <person name="Taylor A."/>
            <person name="Grigoriev I.V."/>
            <person name="Nagy L.G."/>
            <person name="Martin F."/>
            <person name="Kauserud H."/>
        </authorList>
    </citation>
    <scope>NUCLEOTIDE SEQUENCE</scope>
    <source>
        <strain evidence="3">CBHHK002</strain>
    </source>
</reference>
<dbReference type="PANTHER" id="PTHR24320">
    <property type="entry name" value="RETINOL DEHYDROGENASE"/>
    <property type="match status" value="1"/>
</dbReference>
<evidence type="ECO:0000256" key="2">
    <source>
        <dbReference type="ARBA" id="ARBA00023002"/>
    </source>
</evidence>
<proteinExistence type="inferred from homology"/>
<accession>A0AAD7F4S7</accession>
<dbReference type="InterPro" id="IPR036291">
    <property type="entry name" value="NAD(P)-bd_dom_sf"/>
</dbReference>
<dbReference type="AlphaFoldDB" id="A0AAD7F4S7"/>
<evidence type="ECO:0000313" key="4">
    <source>
        <dbReference type="Proteomes" id="UP001218218"/>
    </source>
</evidence>
<dbReference type="GO" id="GO:0016491">
    <property type="term" value="F:oxidoreductase activity"/>
    <property type="evidence" value="ECO:0007669"/>
    <property type="project" value="UniProtKB-KW"/>
</dbReference>
<evidence type="ECO:0000313" key="3">
    <source>
        <dbReference type="EMBL" id="KAJ7366276.1"/>
    </source>
</evidence>
<keyword evidence="4" id="KW-1185">Reference proteome</keyword>
<sequence>MSQPTFSFTTTADEVATAFKFASEIRGKNVLITGISVNGLGFETARVLAKHANLVIITGYNSEIPKIAEDAIKNEVPSANVRPLILDLSSLAAVRRAAATHFRSRCTYAQTGQVLINNTATTIGPFKFTADNIKSQFATNRIRPFLLTKLLSSKPLQIPTRTAQYASRVVFYIGRRPCILRWAEF</sequence>
<dbReference type="Gene3D" id="3.40.50.720">
    <property type="entry name" value="NAD(P)-binding Rossmann-like Domain"/>
    <property type="match status" value="1"/>
</dbReference>
<gene>
    <name evidence="3" type="ORF">DFH08DRAFT_679801</name>
</gene>
<keyword evidence="2" id="KW-0560">Oxidoreductase</keyword>
<protein>
    <submittedName>
        <fullName evidence="3">Uncharacterized protein</fullName>
    </submittedName>
</protein>
<dbReference type="SUPFAM" id="SSF51735">
    <property type="entry name" value="NAD(P)-binding Rossmann-fold domains"/>
    <property type="match status" value="1"/>
</dbReference>
<dbReference type="InterPro" id="IPR002347">
    <property type="entry name" value="SDR_fam"/>
</dbReference>
<dbReference type="Proteomes" id="UP001218218">
    <property type="component" value="Unassembled WGS sequence"/>
</dbReference>
<name>A0AAD7F4S7_9AGAR</name>
<dbReference type="EMBL" id="JARIHO010000002">
    <property type="protein sequence ID" value="KAJ7366276.1"/>
    <property type="molecule type" value="Genomic_DNA"/>
</dbReference>
<comment type="similarity">
    <text evidence="1">Belongs to the short-chain dehydrogenases/reductases (SDR) family.</text>
</comment>
<dbReference type="Pfam" id="PF00106">
    <property type="entry name" value="adh_short"/>
    <property type="match status" value="1"/>
</dbReference>